<evidence type="ECO:0000256" key="3">
    <source>
        <dbReference type="ARBA" id="ARBA00022806"/>
    </source>
</evidence>
<dbReference type="InterPro" id="IPR027417">
    <property type="entry name" value="P-loop_NTPase"/>
</dbReference>
<dbReference type="EMBL" id="PKLZ01000003">
    <property type="protein sequence ID" value="PLW83298.1"/>
    <property type="molecule type" value="Genomic_DNA"/>
</dbReference>
<feature type="binding site" evidence="9">
    <location>
        <begin position="224"/>
        <end position="231"/>
    </location>
    <ligand>
        <name>ATP</name>
        <dbReference type="ChEBI" id="CHEBI:30616"/>
    </ligand>
</feature>
<evidence type="ECO:0000256" key="1">
    <source>
        <dbReference type="ARBA" id="ARBA00022741"/>
    </source>
</evidence>
<dbReference type="SUPFAM" id="SSF57783">
    <property type="entry name" value="Zinc beta-ribbon"/>
    <property type="match status" value="1"/>
</dbReference>
<evidence type="ECO:0000256" key="8">
    <source>
        <dbReference type="ARBA" id="ARBA00048988"/>
    </source>
</evidence>
<organism evidence="11 12">
    <name type="scientific">Kineobactrum sediminis</name>
    <dbReference type="NCBI Taxonomy" id="1905677"/>
    <lineage>
        <taxon>Bacteria</taxon>
        <taxon>Pseudomonadati</taxon>
        <taxon>Pseudomonadota</taxon>
        <taxon>Gammaproteobacteria</taxon>
        <taxon>Cellvibrionales</taxon>
        <taxon>Halieaceae</taxon>
        <taxon>Kineobactrum</taxon>
    </lineage>
</organism>
<accession>A0A2N5Y4J2</accession>
<dbReference type="Pfam" id="PF01396">
    <property type="entry name" value="Zn_ribbon_Top1"/>
    <property type="match status" value="2"/>
</dbReference>
<reference evidence="12" key="1">
    <citation type="submission" date="2017-11" db="EMBL/GenBank/DDBJ databases">
        <title>The draft genome sequence of Chromatocurvus sp. F02.</title>
        <authorList>
            <person name="Du Z.-J."/>
            <person name="Chang Y.-Q."/>
        </authorList>
    </citation>
    <scope>NUCLEOTIDE SEQUENCE [LARGE SCALE GENOMIC DNA]</scope>
    <source>
        <strain evidence="12">F02</strain>
    </source>
</reference>
<proteinExistence type="predicted"/>
<gene>
    <name evidence="11" type="ORF">CWI75_07825</name>
</gene>
<dbReference type="GO" id="GO:0005829">
    <property type="term" value="C:cytosol"/>
    <property type="evidence" value="ECO:0007669"/>
    <property type="project" value="TreeGrafter"/>
</dbReference>
<evidence type="ECO:0000256" key="9">
    <source>
        <dbReference type="PROSITE-ProRule" id="PRU00560"/>
    </source>
</evidence>
<evidence type="ECO:0000313" key="11">
    <source>
        <dbReference type="EMBL" id="PLW83298.1"/>
    </source>
</evidence>
<keyword evidence="2 9" id="KW-0378">Hydrolase</keyword>
<evidence type="ECO:0000313" key="12">
    <source>
        <dbReference type="Proteomes" id="UP000234845"/>
    </source>
</evidence>
<keyword evidence="1 9" id="KW-0547">Nucleotide-binding</keyword>
<dbReference type="GO" id="GO:0005524">
    <property type="term" value="F:ATP binding"/>
    <property type="evidence" value="ECO:0007669"/>
    <property type="project" value="UniProtKB-UniRule"/>
</dbReference>
<dbReference type="GO" id="GO:0000725">
    <property type="term" value="P:recombinational repair"/>
    <property type="evidence" value="ECO:0007669"/>
    <property type="project" value="TreeGrafter"/>
</dbReference>
<dbReference type="OrthoDB" id="5298826at2"/>
<dbReference type="AlphaFoldDB" id="A0A2N5Y4J2"/>
<comment type="catalytic activity">
    <reaction evidence="8">
        <text>ATP + H2O = ADP + phosphate + H(+)</text>
        <dbReference type="Rhea" id="RHEA:13065"/>
        <dbReference type="ChEBI" id="CHEBI:15377"/>
        <dbReference type="ChEBI" id="CHEBI:15378"/>
        <dbReference type="ChEBI" id="CHEBI:30616"/>
        <dbReference type="ChEBI" id="CHEBI:43474"/>
        <dbReference type="ChEBI" id="CHEBI:456216"/>
        <dbReference type="EC" id="5.6.2.4"/>
    </reaction>
</comment>
<dbReference type="GO" id="GO:0005694">
    <property type="term" value="C:chromosome"/>
    <property type="evidence" value="ECO:0007669"/>
    <property type="project" value="InterPro"/>
</dbReference>
<dbReference type="InterPro" id="IPR014017">
    <property type="entry name" value="DNA_helicase_UvrD-like_C"/>
</dbReference>
<name>A0A2N5Y4J2_9GAMM</name>
<dbReference type="RefSeq" id="WP_101520898.1">
    <property type="nucleotide sequence ID" value="NZ_PKLZ01000003.1"/>
</dbReference>
<evidence type="ECO:0000256" key="7">
    <source>
        <dbReference type="ARBA" id="ARBA00034808"/>
    </source>
</evidence>
<dbReference type="Pfam" id="PF00580">
    <property type="entry name" value="UvrD-helicase"/>
    <property type="match status" value="2"/>
</dbReference>
<dbReference type="SUPFAM" id="SSF52540">
    <property type="entry name" value="P-loop containing nucleoside triphosphate hydrolases"/>
    <property type="match status" value="1"/>
</dbReference>
<dbReference type="PANTHER" id="PTHR11070:SF63">
    <property type="entry name" value="DNA HELICASE IV"/>
    <property type="match status" value="1"/>
</dbReference>
<evidence type="ECO:0000256" key="2">
    <source>
        <dbReference type="ARBA" id="ARBA00022801"/>
    </source>
</evidence>
<comment type="caution">
    <text evidence="11">The sequence shown here is derived from an EMBL/GenBank/DDBJ whole genome shotgun (WGS) entry which is preliminary data.</text>
</comment>
<dbReference type="InterPro" id="IPR013498">
    <property type="entry name" value="Topo_IA_Znf"/>
</dbReference>
<dbReference type="InterPro" id="IPR000212">
    <property type="entry name" value="DNA_helicase_UvrD/REP"/>
</dbReference>
<dbReference type="PANTHER" id="PTHR11070">
    <property type="entry name" value="UVRD / RECB / PCRA DNA HELICASE FAMILY MEMBER"/>
    <property type="match status" value="1"/>
</dbReference>
<dbReference type="Gene3D" id="3.30.65.10">
    <property type="entry name" value="Bacterial Topoisomerase I, domain 1"/>
    <property type="match status" value="1"/>
</dbReference>
<dbReference type="GO" id="GO:0003916">
    <property type="term" value="F:DNA topoisomerase activity"/>
    <property type="evidence" value="ECO:0007669"/>
    <property type="project" value="InterPro"/>
</dbReference>
<keyword evidence="3 9" id="KW-0347">Helicase</keyword>
<comment type="catalytic activity">
    <reaction evidence="6">
        <text>Couples ATP hydrolysis with the unwinding of duplex DNA by translocating in the 3'-5' direction.</text>
        <dbReference type="EC" id="5.6.2.4"/>
    </reaction>
</comment>
<dbReference type="GO" id="GO:0006265">
    <property type="term" value="P:DNA topological change"/>
    <property type="evidence" value="ECO:0007669"/>
    <property type="project" value="InterPro"/>
</dbReference>
<dbReference type="GO" id="GO:0016887">
    <property type="term" value="F:ATP hydrolysis activity"/>
    <property type="evidence" value="ECO:0007669"/>
    <property type="project" value="RHEA"/>
</dbReference>
<dbReference type="Proteomes" id="UP000234845">
    <property type="component" value="Unassembled WGS sequence"/>
</dbReference>
<feature type="domain" description="UvrD-like helicase ATP-binding" evidence="10">
    <location>
        <begin position="203"/>
        <end position="670"/>
    </location>
</feature>
<dbReference type="GO" id="GO:0043138">
    <property type="term" value="F:3'-5' DNA helicase activity"/>
    <property type="evidence" value="ECO:0007669"/>
    <property type="project" value="UniProtKB-EC"/>
</dbReference>
<dbReference type="GO" id="GO:0003677">
    <property type="term" value="F:DNA binding"/>
    <property type="evidence" value="ECO:0007669"/>
    <property type="project" value="InterPro"/>
</dbReference>
<dbReference type="Gene3D" id="3.40.50.300">
    <property type="entry name" value="P-loop containing nucleotide triphosphate hydrolases"/>
    <property type="match status" value="3"/>
</dbReference>
<dbReference type="PROSITE" id="PS51198">
    <property type="entry name" value="UVRD_HELICASE_ATP_BIND"/>
    <property type="match status" value="1"/>
</dbReference>
<evidence type="ECO:0000256" key="5">
    <source>
        <dbReference type="ARBA" id="ARBA00023235"/>
    </source>
</evidence>
<dbReference type="Pfam" id="PF13361">
    <property type="entry name" value="UvrD_C"/>
    <property type="match status" value="1"/>
</dbReference>
<dbReference type="InterPro" id="IPR014016">
    <property type="entry name" value="UvrD-like_ATP-bd"/>
</dbReference>
<keyword evidence="4 9" id="KW-0067">ATP-binding</keyword>
<evidence type="ECO:0000256" key="6">
    <source>
        <dbReference type="ARBA" id="ARBA00034617"/>
    </source>
</evidence>
<protein>
    <recommendedName>
        <fullName evidence="7">DNA 3'-5' helicase</fullName>
        <ecNumber evidence="7">5.6.2.4</ecNumber>
    </recommendedName>
</protein>
<dbReference type="EC" id="5.6.2.4" evidence="7"/>
<keyword evidence="5" id="KW-0413">Isomerase</keyword>
<keyword evidence="12" id="KW-1185">Reference proteome</keyword>
<evidence type="ECO:0000256" key="4">
    <source>
        <dbReference type="ARBA" id="ARBA00022840"/>
    </source>
</evidence>
<sequence>MKAAHSESKAAKSDQMIVPERLHFSAGFWFALLGRPVGVTLDEDRIQITARSGVSAFKLVQLSATPEHESGLLWDTLVFQVGDQTLRVRGLRQGCDAATIQRFRERCSAWVGEQASSFKAEISSILMGAYLRDSHIEHLDAQINVMVSRSRRFYGGLSRDSRKAHEWLEDVYPLSAHKSRLREAFVKRKTQEHAAFFRSAESNPLTEEQTRAVILDDDRNLVLAAAGTGKTSVIVAKTLYMILEGMARPEEILVLAYSRKAREELQERLNHRLQVMQEVMPGRFPNDSRPQVSTFHSIGLKIMAQSGYIAKVSQFAEYPSSRKRWLTKQLDEYLHGGAEPITQFIGAIHPVCDPFEFESQREYERFHRDNVYETLNGDKVRSYQELLIGNWFYIQGIEHTYEPNYDRTAFSSLGYLYRPDFHINGTLIYLEHFGIDRKDNTRRDIDAVAYNDGIRKKREIHRANGTTLLETYHYEWCEGMLYASLEARLQEVGVVSDPRSWSEIHHRLNELNRVSQYAEVFDHAISAVRLERLSHDGIMNRFKQAKYANAEYFYPILIHLLDAYIKALKDTGEIDFEDMIIHAIDAVEEVRFEPTWKYILVDEFQDISQLRMDLLNTIMGKVSLPSLYCVGDDWQSIYRFSGGKLELTTRFEQLIGTASKATIQKTFRYNNSIAKVAGDFVMKNPEQYKKLITTADMADSPQVYVVDTRLSEVAHETDEGAKIRAIVETIRRNDPDGSIAVLGRYNFVLDNIRAALACSPELGRELIYWTFHGSKGLEADYCILAGFRQGRFGFPSENRTEEPVEALLPSLDGFSYSEERRLMYVALTRARKKSYIVTDPLAPSVFVEELMVGGDVDIRSPRFHEAYRASYKCPDCIDGYLVKRYKYGKTYYTCNGYPGCRTKAKACGECDGVMAEANLQRQCRSKDCTHIEYLCPQCARPLRLQRGSFGEFWGCSGFGARGNERCTYKTKKPAGSSAQVFQGLD</sequence>
<evidence type="ECO:0000259" key="10">
    <source>
        <dbReference type="PROSITE" id="PS51198"/>
    </source>
</evidence>